<proteinExistence type="predicted"/>
<dbReference type="Pfam" id="PF14276">
    <property type="entry name" value="DUF4363"/>
    <property type="match status" value="1"/>
</dbReference>
<dbReference type="InterPro" id="IPR025373">
    <property type="entry name" value="DUF4363"/>
</dbReference>
<protein>
    <submittedName>
        <fullName evidence="1">DUF4363 family protein</fullName>
    </submittedName>
</protein>
<accession>A0ABS7DR67</accession>
<evidence type="ECO:0000313" key="1">
    <source>
        <dbReference type="EMBL" id="MBW7573591.1"/>
    </source>
</evidence>
<keyword evidence="2" id="KW-1185">Reference proteome</keyword>
<dbReference type="Proteomes" id="UP000719942">
    <property type="component" value="Unassembled WGS sequence"/>
</dbReference>
<comment type="caution">
    <text evidence="1">The sequence shown here is derived from an EMBL/GenBank/DDBJ whole genome shotgun (WGS) entry which is preliminary data.</text>
</comment>
<gene>
    <name evidence="1" type="ORF">J5W02_12300</name>
</gene>
<sequence length="126" mass="14204">MKRLWACVVILVLLITICTYGTVETKKVSEQMAQTIESARQAAQAGDLEKAQKLSEKAADDWHNYHEVLCTFMPHAQLEAIDQTLSGLPMLCYFEGMDQFGADCDRGITQIMYLNEAQLPTLENIF</sequence>
<dbReference type="RefSeq" id="WP_219966001.1">
    <property type="nucleotide sequence ID" value="NZ_JAGFNZ010000005.1"/>
</dbReference>
<organism evidence="1 2">
    <name type="scientific">Caproiciproducens faecalis</name>
    <dbReference type="NCBI Taxonomy" id="2820301"/>
    <lineage>
        <taxon>Bacteria</taxon>
        <taxon>Bacillati</taxon>
        <taxon>Bacillota</taxon>
        <taxon>Clostridia</taxon>
        <taxon>Eubacteriales</taxon>
        <taxon>Acutalibacteraceae</taxon>
        <taxon>Caproiciproducens</taxon>
    </lineage>
</organism>
<evidence type="ECO:0000313" key="2">
    <source>
        <dbReference type="Proteomes" id="UP000719942"/>
    </source>
</evidence>
<reference evidence="1 2" key="1">
    <citation type="submission" date="2021-03" db="EMBL/GenBank/DDBJ databases">
        <title>Caproiciproducens sp. nov. isolated from feces of cow.</title>
        <authorList>
            <person name="Choi J.-Y."/>
        </authorList>
    </citation>
    <scope>NUCLEOTIDE SEQUENCE [LARGE SCALE GENOMIC DNA]</scope>
    <source>
        <strain evidence="1 2">AGMB10547</strain>
    </source>
</reference>
<name>A0ABS7DR67_9FIRM</name>
<dbReference type="EMBL" id="JAGFNZ010000005">
    <property type="protein sequence ID" value="MBW7573591.1"/>
    <property type="molecule type" value="Genomic_DNA"/>
</dbReference>